<dbReference type="InterPro" id="IPR003507">
    <property type="entry name" value="S66_fam"/>
</dbReference>
<dbReference type="InterPro" id="IPR040921">
    <property type="entry name" value="Peptidase_S66C"/>
</dbReference>
<comment type="similarity">
    <text evidence="1">Belongs to the peptidase S66 family.</text>
</comment>
<dbReference type="InterPro" id="IPR027478">
    <property type="entry name" value="LdcA_N"/>
</dbReference>
<dbReference type="RefSeq" id="WP_313794796.1">
    <property type="nucleotide sequence ID" value="NZ_CP102453.1"/>
</dbReference>
<evidence type="ECO:0000256" key="1">
    <source>
        <dbReference type="ARBA" id="ARBA00010233"/>
    </source>
</evidence>
<evidence type="ECO:0000256" key="2">
    <source>
        <dbReference type="ARBA" id="ARBA00022801"/>
    </source>
</evidence>
<accession>A0ABY5P987</accession>
<gene>
    <name evidence="5" type="ORF">NRE15_06595</name>
</gene>
<keyword evidence="2" id="KW-0378">Hydrolase</keyword>
<name>A0ABY5P987_9LACT</name>
<dbReference type="Gene3D" id="3.40.50.10740">
    <property type="entry name" value="Class I glutamine amidotransferase-like"/>
    <property type="match status" value="1"/>
</dbReference>
<dbReference type="Pfam" id="PF02016">
    <property type="entry name" value="Peptidase_S66"/>
    <property type="match status" value="1"/>
</dbReference>
<evidence type="ECO:0000313" key="6">
    <source>
        <dbReference type="Proteomes" id="UP001315967"/>
    </source>
</evidence>
<dbReference type="InterPro" id="IPR029062">
    <property type="entry name" value="Class_I_gatase-like"/>
</dbReference>
<dbReference type="SUPFAM" id="SSF141986">
    <property type="entry name" value="LD-carboxypeptidase A C-terminal domain-like"/>
    <property type="match status" value="1"/>
</dbReference>
<evidence type="ECO:0000259" key="3">
    <source>
        <dbReference type="Pfam" id="PF02016"/>
    </source>
</evidence>
<feature type="domain" description="LD-carboxypeptidase C-terminal" evidence="4">
    <location>
        <begin position="213"/>
        <end position="341"/>
    </location>
</feature>
<sequence length="359" mass="40804">MKKARALRKGDKVAIVSLSRGVLGEDFARHQLALGQERLRAMGLEPVVMPNALKGIDFLNKYPQKRAEDLKQAFLDDAIKGIICSIGGDDTFRLAPYLLDDAEFVEAVARQPKLFTGYSDTTVNHMMFYQLGMVSFYGLNFMNDLAELGPEMLPYTREAFERYFGGDAPYVIESSPVWYEERRDFSEAALGTWRVAHEETHGYEVLRGSGRVQGALLGGCLESLYELLVGGRFEDQLEISECYGLFPGVDQWKDKLFFFETSEEKPEPERFGMMLRKLKEVGVFEQVRGLIVGKPQDEAFYEAYKSVLLEVTADEDLPILYNVNFGHAYPHAMLPYGVQAVMDLEEKRIEVVEGMFEER</sequence>
<reference evidence="5 6" key="1">
    <citation type="submission" date="2022-08" db="EMBL/GenBank/DDBJ databases">
        <title>Aerococcaceae sp. nov isolated from spoiled eye mask.</title>
        <authorList>
            <person name="Zhou G."/>
            <person name="Xie X.-B."/>
            <person name="Shi Q.-S."/>
            <person name="Wang Y.-S."/>
            <person name="Wen X."/>
            <person name="Peng H."/>
            <person name="Yang X.-J."/>
            <person name="Tao H.-B."/>
            <person name="Huang X.-M."/>
        </authorList>
    </citation>
    <scope>NUCLEOTIDE SEQUENCE [LARGE SCALE GENOMIC DNA]</scope>
    <source>
        <strain evidence="6">DM20194951</strain>
    </source>
</reference>
<dbReference type="InterPro" id="IPR040449">
    <property type="entry name" value="Peptidase_S66_N"/>
</dbReference>
<protein>
    <submittedName>
        <fullName evidence="5">LD-carboxypeptidase</fullName>
    </submittedName>
</protein>
<dbReference type="EMBL" id="CP102453">
    <property type="protein sequence ID" value="UUX35307.1"/>
    <property type="molecule type" value="Genomic_DNA"/>
</dbReference>
<feature type="domain" description="LD-carboxypeptidase N-terminal" evidence="3">
    <location>
        <begin position="13"/>
        <end position="138"/>
    </location>
</feature>
<proteinExistence type="inferred from homology"/>
<evidence type="ECO:0000313" key="5">
    <source>
        <dbReference type="EMBL" id="UUX35307.1"/>
    </source>
</evidence>
<dbReference type="PIRSF" id="PIRSF028757">
    <property type="entry name" value="LD-carboxypeptidase"/>
    <property type="match status" value="1"/>
</dbReference>
<dbReference type="PANTHER" id="PTHR30237:SF4">
    <property type="entry name" value="LD-CARBOXYPEPTIDASE C-TERMINAL DOMAIN-CONTAINING PROTEIN"/>
    <property type="match status" value="1"/>
</dbReference>
<evidence type="ECO:0000259" key="4">
    <source>
        <dbReference type="Pfam" id="PF17676"/>
    </source>
</evidence>
<dbReference type="InterPro" id="IPR027461">
    <property type="entry name" value="Carboxypeptidase_A_C_sf"/>
</dbReference>
<dbReference type="Gene3D" id="3.50.30.60">
    <property type="entry name" value="LD-carboxypeptidase A C-terminal domain-like"/>
    <property type="match status" value="1"/>
</dbReference>
<dbReference type="PANTHER" id="PTHR30237">
    <property type="entry name" value="MURAMOYLTETRAPEPTIDE CARBOXYPEPTIDASE"/>
    <property type="match status" value="1"/>
</dbReference>
<organism evidence="5 6">
    <name type="scientific">Fundicoccus culcitae</name>
    <dbReference type="NCBI Taxonomy" id="2969821"/>
    <lineage>
        <taxon>Bacteria</taxon>
        <taxon>Bacillati</taxon>
        <taxon>Bacillota</taxon>
        <taxon>Bacilli</taxon>
        <taxon>Lactobacillales</taxon>
        <taxon>Aerococcaceae</taxon>
        <taxon>Fundicoccus</taxon>
    </lineage>
</organism>
<dbReference type="CDD" id="cd07062">
    <property type="entry name" value="Peptidase_S66_mccF_like"/>
    <property type="match status" value="1"/>
</dbReference>
<keyword evidence="6" id="KW-1185">Reference proteome</keyword>
<dbReference type="Proteomes" id="UP001315967">
    <property type="component" value="Chromosome"/>
</dbReference>
<dbReference type="Pfam" id="PF17676">
    <property type="entry name" value="Peptidase_S66C"/>
    <property type="match status" value="1"/>
</dbReference>
<dbReference type="SUPFAM" id="SSF52317">
    <property type="entry name" value="Class I glutamine amidotransferase-like"/>
    <property type="match status" value="1"/>
</dbReference>